<dbReference type="AlphaFoldDB" id="A0A7S4KV08"/>
<name>A0A7S4KV08_GUITH</name>
<gene>
    <name evidence="1" type="ORF">GTHE00462_LOCUS18817</name>
</gene>
<evidence type="ECO:0000313" key="1">
    <source>
        <dbReference type="EMBL" id="CAE2306378.1"/>
    </source>
</evidence>
<accession>A0A7S4KV08</accession>
<dbReference type="EMBL" id="HBKN01024078">
    <property type="protein sequence ID" value="CAE2306378.1"/>
    <property type="molecule type" value="Transcribed_RNA"/>
</dbReference>
<sequence>MTQGHEDFIMRSSSSGSFQRSASSDWTAHALHDPEICAAPLDFDISLYDFEENLDFDLDQSYFQNKLEAKANLFAGGEDLLGSAKSSLEICIKPSISRFGEILRGGVYSQYGFESTKHPAEKSINRNGDFVKEEPLIVPNAEESRGRDRRLSEGELWLCSARLI</sequence>
<organism evidence="1">
    <name type="scientific">Guillardia theta</name>
    <name type="common">Cryptophyte</name>
    <name type="synonym">Cryptomonas phi</name>
    <dbReference type="NCBI Taxonomy" id="55529"/>
    <lineage>
        <taxon>Eukaryota</taxon>
        <taxon>Cryptophyceae</taxon>
        <taxon>Pyrenomonadales</taxon>
        <taxon>Geminigeraceae</taxon>
        <taxon>Guillardia</taxon>
    </lineage>
</organism>
<proteinExistence type="predicted"/>
<protein>
    <submittedName>
        <fullName evidence="1">Uncharacterized protein</fullName>
    </submittedName>
</protein>
<reference evidence="1" key="1">
    <citation type="submission" date="2021-01" db="EMBL/GenBank/DDBJ databases">
        <authorList>
            <person name="Corre E."/>
            <person name="Pelletier E."/>
            <person name="Niang G."/>
            <person name="Scheremetjew M."/>
            <person name="Finn R."/>
            <person name="Kale V."/>
            <person name="Holt S."/>
            <person name="Cochrane G."/>
            <person name="Meng A."/>
            <person name="Brown T."/>
            <person name="Cohen L."/>
        </authorList>
    </citation>
    <scope>NUCLEOTIDE SEQUENCE</scope>
    <source>
        <strain evidence="1">CCMP 2712</strain>
    </source>
</reference>